<dbReference type="InterPro" id="IPR002125">
    <property type="entry name" value="CMP_dCMP_dom"/>
</dbReference>
<accession>A0A660SDK2</accession>
<dbReference type="PROSITE" id="PS00903">
    <property type="entry name" value="CYT_DCMP_DEAMINASES_1"/>
    <property type="match status" value="1"/>
</dbReference>
<evidence type="ECO:0000259" key="8">
    <source>
        <dbReference type="PROSITE" id="PS51747"/>
    </source>
</evidence>
<dbReference type="PANTHER" id="PTHR11086:SF18">
    <property type="entry name" value="DEOXYCYTIDYLATE DEAMINASE"/>
    <property type="match status" value="1"/>
</dbReference>
<dbReference type="GO" id="GO:0008270">
    <property type="term" value="F:zinc ion binding"/>
    <property type="evidence" value="ECO:0007669"/>
    <property type="project" value="InterPro"/>
</dbReference>
<comment type="caution">
    <text evidence="9">The sequence shown here is derived from an EMBL/GenBank/DDBJ whole genome shotgun (WGS) entry which is preliminary data.</text>
</comment>
<sequence length="156" mass="17650">MERPSWDEYFMQITELVKERSTCLRRKVGAVIVKNKRILTTGYNGPPEGFKHCDDLGGCIRDRLHIPSGQRQELSRAVHAEQNAIVQAAKMGISIDGGTIYVTNHPCVICTKMLINAGIKRIIYKEGYPDELSKEMLKEGNIEVIQFSDLVKKDED</sequence>
<evidence type="ECO:0000256" key="2">
    <source>
        <dbReference type="ARBA" id="ARBA00006576"/>
    </source>
</evidence>
<evidence type="ECO:0000256" key="4">
    <source>
        <dbReference type="ARBA" id="ARBA00022801"/>
    </source>
</evidence>
<dbReference type="GO" id="GO:0005737">
    <property type="term" value="C:cytoplasm"/>
    <property type="evidence" value="ECO:0007669"/>
    <property type="project" value="TreeGrafter"/>
</dbReference>
<keyword evidence="5 7" id="KW-0862">Zinc</keyword>
<protein>
    <submittedName>
        <fullName evidence="9">Cytidine deaminase</fullName>
    </submittedName>
</protein>
<dbReference type="GO" id="GO:0004132">
    <property type="term" value="F:dCMP deaminase activity"/>
    <property type="evidence" value="ECO:0007669"/>
    <property type="project" value="InterPro"/>
</dbReference>
<keyword evidence="3 7" id="KW-0479">Metal-binding</keyword>
<feature type="active site" description="Proton donor" evidence="6">
    <location>
        <position position="81"/>
    </location>
</feature>
<feature type="binding site" evidence="7">
    <location>
        <position position="107"/>
    </location>
    <ligand>
        <name>Zn(2+)</name>
        <dbReference type="ChEBI" id="CHEBI:29105"/>
        <note>catalytic</note>
    </ligand>
</feature>
<evidence type="ECO:0000256" key="1">
    <source>
        <dbReference type="ARBA" id="ARBA00001947"/>
    </source>
</evidence>
<evidence type="ECO:0000313" key="9">
    <source>
        <dbReference type="EMBL" id="RKX68080.1"/>
    </source>
</evidence>
<dbReference type="GO" id="GO:0006220">
    <property type="term" value="P:pyrimidine nucleotide metabolic process"/>
    <property type="evidence" value="ECO:0007669"/>
    <property type="project" value="InterPro"/>
</dbReference>
<comment type="similarity">
    <text evidence="2">Belongs to the cytidine and deoxycytidylate deaminase family.</text>
</comment>
<gene>
    <name evidence="9" type="ORF">DRP44_00390</name>
</gene>
<proteinExistence type="inferred from homology"/>
<dbReference type="SUPFAM" id="SSF53927">
    <property type="entry name" value="Cytidine deaminase-like"/>
    <property type="match status" value="1"/>
</dbReference>
<dbReference type="Gene3D" id="3.40.140.10">
    <property type="entry name" value="Cytidine Deaminase, domain 2"/>
    <property type="match status" value="1"/>
</dbReference>
<dbReference type="Proteomes" id="UP000282321">
    <property type="component" value="Unassembled WGS sequence"/>
</dbReference>
<evidence type="ECO:0000313" key="10">
    <source>
        <dbReference type="Proteomes" id="UP000282321"/>
    </source>
</evidence>
<keyword evidence="4" id="KW-0378">Hydrolase</keyword>
<feature type="binding site" evidence="7">
    <location>
        <position position="79"/>
    </location>
    <ligand>
        <name>Zn(2+)</name>
        <dbReference type="ChEBI" id="CHEBI:29105"/>
        <note>catalytic</note>
    </ligand>
</feature>
<dbReference type="EMBL" id="QNBC01000003">
    <property type="protein sequence ID" value="RKX68080.1"/>
    <property type="molecule type" value="Genomic_DNA"/>
</dbReference>
<dbReference type="InterPro" id="IPR016192">
    <property type="entry name" value="APOBEC/CMP_deaminase_Zn-bd"/>
</dbReference>
<dbReference type="Pfam" id="PF00383">
    <property type="entry name" value="dCMP_cyt_deam_1"/>
    <property type="match status" value="1"/>
</dbReference>
<dbReference type="PIRSF" id="PIRSF006019">
    <property type="entry name" value="dCMP_deaminase"/>
    <property type="match status" value="1"/>
</dbReference>
<organism evidence="9 10">
    <name type="scientific">candidate division TA06 bacterium</name>
    <dbReference type="NCBI Taxonomy" id="2250710"/>
    <lineage>
        <taxon>Bacteria</taxon>
        <taxon>Bacteria division TA06</taxon>
    </lineage>
</organism>
<feature type="domain" description="CMP/dCMP-type deaminase" evidence="8">
    <location>
        <begin position="5"/>
        <end position="144"/>
    </location>
</feature>
<dbReference type="InterPro" id="IPR015517">
    <property type="entry name" value="dCMP_deaminase-rel"/>
</dbReference>
<name>A0A660SDK2_UNCT6</name>
<evidence type="ECO:0000256" key="3">
    <source>
        <dbReference type="ARBA" id="ARBA00022723"/>
    </source>
</evidence>
<dbReference type="InterPro" id="IPR016193">
    <property type="entry name" value="Cytidine_deaminase-like"/>
</dbReference>
<evidence type="ECO:0000256" key="6">
    <source>
        <dbReference type="PIRSR" id="PIRSR006019-1"/>
    </source>
</evidence>
<dbReference type="InterPro" id="IPR016473">
    <property type="entry name" value="dCMP_deaminase"/>
</dbReference>
<dbReference type="PROSITE" id="PS51747">
    <property type="entry name" value="CYT_DCMP_DEAMINASES_2"/>
    <property type="match status" value="1"/>
</dbReference>
<dbReference type="PANTHER" id="PTHR11086">
    <property type="entry name" value="DEOXYCYTIDYLATE DEAMINASE-RELATED"/>
    <property type="match status" value="1"/>
</dbReference>
<evidence type="ECO:0000256" key="7">
    <source>
        <dbReference type="PIRSR" id="PIRSR006019-2"/>
    </source>
</evidence>
<dbReference type="CDD" id="cd01286">
    <property type="entry name" value="deoxycytidylate_deaminase"/>
    <property type="match status" value="1"/>
</dbReference>
<reference evidence="9 10" key="1">
    <citation type="submission" date="2018-06" db="EMBL/GenBank/DDBJ databases">
        <title>Extensive metabolic versatility and redundancy in microbially diverse, dynamic hydrothermal sediments.</title>
        <authorList>
            <person name="Dombrowski N."/>
            <person name="Teske A."/>
            <person name="Baker B.J."/>
        </authorList>
    </citation>
    <scope>NUCLEOTIDE SEQUENCE [LARGE SCALE GENOMIC DNA]</scope>
    <source>
        <strain evidence="9">B35_G9</strain>
    </source>
</reference>
<dbReference type="InterPro" id="IPR035105">
    <property type="entry name" value="Deoxycytidylate_deaminase_dom"/>
</dbReference>
<evidence type="ECO:0000256" key="5">
    <source>
        <dbReference type="ARBA" id="ARBA00022833"/>
    </source>
</evidence>
<feature type="binding site" evidence="7">
    <location>
        <position position="110"/>
    </location>
    <ligand>
        <name>Zn(2+)</name>
        <dbReference type="ChEBI" id="CHEBI:29105"/>
        <note>catalytic</note>
    </ligand>
</feature>
<comment type="cofactor">
    <cofactor evidence="1 7">
        <name>Zn(2+)</name>
        <dbReference type="ChEBI" id="CHEBI:29105"/>
    </cofactor>
</comment>
<dbReference type="AlphaFoldDB" id="A0A660SDK2"/>